<evidence type="ECO:0000256" key="1">
    <source>
        <dbReference type="ARBA" id="ARBA00010211"/>
    </source>
</evidence>
<keyword evidence="5" id="KW-1185">Reference proteome</keyword>
<reference evidence="5" key="1">
    <citation type="journal article" date="2019" name="Int. J. Syst. Evol. Microbiol.">
        <title>The Global Catalogue of Microorganisms (GCM) 10K type strain sequencing project: providing services to taxonomists for standard genome sequencing and annotation.</title>
        <authorList>
            <consortium name="The Broad Institute Genomics Platform"/>
            <consortium name="The Broad Institute Genome Sequencing Center for Infectious Disease"/>
            <person name="Wu L."/>
            <person name="Ma J."/>
        </authorList>
    </citation>
    <scope>NUCLEOTIDE SEQUENCE [LARGE SCALE GENOMIC DNA]</scope>
    <source>
        <strain evidence="5">JCM 14902</strain>
    </source>
</reference>
<dbReference type="Proteomes" id="UP001500326">
    <property type="component" value="Unassembled WGS sequence"/>
</dbReference>
<keyword evidence="4" id="KW-0378">Hydrolase</keyword>
<dbReference type="PANTHER" id="PTHR42796">
    <property type="entry name" value="FUMARYLACETOACETATE HYDROLASE DOMAIN-CONTAINING PROTEIN 2A-RELATED"/>
    <property type="match status" value="1"/>
</dbReference>
<dbReference type="PANTHER" id="PTHR42796:SF4">
    <property type="entry name" value="FUMARYLACETOACETATE HYDROLASE DOMAIN-CONTAINING PROTEIN 2A"/>
    <property type="match status" value="1"/>
</dbReference>
<organism evidence="4 5">
    <name type="scientific">Microbacterium pumilum</name>
    <dbReference type="NCBI Taxonomy" id="344165"/>
    <lineage>
        <taxon>Bacteria</taxon>
        <taxon>Bacillati</taxon>
        <taxon>Actinomycetota</taxon>
        <taxon>Actinomycetes</taxon>
        <taxon>Micrococcales</taxon>
        <taxon>Microbacteriaceae</taxon>
        <taxon>Microbacterium</taxon>
    </lineage>
</organism>
<gene>
    <name evidence="4" type="ORF">GCM10009777_01450</name>
</gene>
<dbReference type="SUPFAM" id="SSF56529">
    <property type="entry name" value="FAH"/>
    <property type="match status" value="1"/>
</dbReference>
<feature type="domain" description="Fumarylacetoacetase-like C-terminal" evidence="3">
    <location>
        <begin position="82"/>
        <end position="285"/>
    </location>
</feature>
<evidence type="ECO:0000256" key="2">
    <source>
        <dbReference type="ARBA" id="ARBA00022723"/>
    </source>
</evidence>
<comment type="caution">
    <text evidence="4">The sequence shown here is derived from an EMBL/GenBank/DDBJ whole genome shotgun (WGS) entry which is preliminary data.</text>
</comment>
<dbReference type="InterPro" id="IPR036663">
    <property type="entry name" value="Fumarylacetoacetase_C_sf"/>
</dbReference>
<dbReference type="Gene3D" id="3.90.850.10">
    <property type="entry name" value="Fumarylacetoacetase-like, C-terminal domain"/>
    <property type="match status" value="1"/>
</dbReference>
<accession>A0ABP5D2T3</accession>
<evidence type="ECO:0000313" key="5">
    <source>
        <dbReference type="Proteomes" id="UP001500326"/>
    </source>
</evidence>
<dbReference type="RefSeq" id="WP_344057554.1">
    <property type="nucleotide sequence ID" value="NZ_BAAAOH010000001.1"/>
</dbReference>
<keyword evidence="2" id="KW-0479">Metal-binding</keyword>
<evidence type="ECO:0000313" key="4">
    <source>
        <dbReference type="EMBL" id="GAA1973060.1"/>
    </source>
</evidence>
<dbReference type="GO" id="GO:0016787">
    <property type="term" value="F:hydrolase activity"/>
    <property type="evidence" value="ECO:0007669"/>
    <property type="project" value="UniProtKB-KW"/>
</dbReference>
<dbReference type="EMBL" id="BAAAOH010000001">
    <property type="protein sequence ID" value="GAA1973060.1"/>
    <property type="molecule type" value="Genomic_DNA"/>
</dbReference>
<dbReference type="InterPro" id="IPR011234">
    <property type="entry name" value="Fumarylacetoacetase-like_C"/>
</dbReference>
<name>A0ABP5D2T3_9MICO</name>
<dbReference type="Pfam" id="PF01557">
    <property type="entry name" value="FAA_hydrolase"/>
    <property type="match status" value="1"/>
</dbReference>
<protein>
    <submittedName>
        <fullName evidence="4">Fumarylacetoacetate hydrolase family protein</fullName>
    </submittedName>
</protein>
<proteinExistence type="inferred from homology"/>
<sequence length="289" mass="30637">MRIANLAGRAVIVGPSTGSGTDGAIDVAVASDGRFGPDPQSLFDDWDAFAEWAAALDRADAATSESVDVTELGAPVPRPRQVFAIGLNYAEHAAEAGYPPDSMPVTFTKFPSSIVGPDTVVELPEGHVDWEVELVVVIGREAHKVDRESAWDHVAGLTIGQDLSERITQLQGSAPQFSLGKSFPGFGPTGPWLVTPDEFADKDDLAISCTLSNEKMQSSRTSMMLYDVPELLVRISAVCPLLPGDIIFSGTPSGIGNRRTPPRFIGPDDVLVSAIEGIGTLTTRFTAGM</sequence>
<evidence type="ECO:0000259" key="3">
    <source>
        <dbReference type="Pfam" id="PF01557"/>
    </source>
</evidence>
<comment type="similarity">
    <text evidence="1">Belongs to the FAH family.</text>
</comment>
<dbReference type="InterPro" id="IPR051121">
    <property type="entry name" value="FAH"/>
</dbReference>